<keyword evidence="3" id="KW-1185">Reference proteome</keyword>
<dbReference type="PANTHER" id="PTHR32432:SF3">
    <property type="entry name" value="ETHANOLAMINE UTILIZATION PROTEIN EUTJ"/>
    <property type="match status" value="1"/>
</dbReference>
<reference evidence="2 3" key="1">
    <citation type="submission" date="2020-07" db="EMBL/GenBank/DDBJ databases">
        <title>Sequencing the genomes of 1000 actinobacteria strains.</title>
        <authorList>
            <person name="Klenk H.-P."/>
        </authorList>
    </citation>
    <scope>NUCLEOTIDE SEQUENCE [LARGE SCALE GENOMIC DNA]</scope>
    <source>
        <strain evidence="2 3">DSM 23871</strain>
    </source>
</reference>
<organism evidence="2 3">
    <name type="scientific">Leifsonia soli</name>
    <dbReference type="NCBI Taxonomy" id="582665"/>
    <lineage>
        <taxon>Bacteria</taxon>
        <taxon>Bacillati</taxon>
        <taxon>Actinomycetota</taxon>
        <taxon>Actinomycetes</taxon>
        <taxon>Micrococcales</taxon>
        <taxon>Microbacteriaceae</taxon>
        <taxon>Leifsonia</taxon>
    </lineage>
</organism>
<accession>A0A852T0P1</accession>
<gene>
    <name evidence="2" type="ORF">BJ963_001980</name>
</gene>
<protein>
    <submittedName>
        <fullName evidence="2">Type IV pilus assembly protein PilM</fullName>
    </submittedName>
</protein>
<dbReference type="InterPro" id="IPR043129">
    <property type="entry name" value="ATPase_NBD"/>
</dbReference>
<dbReference type="EMBL" id="JACCBJ010000001">
    <property type="protein sequence ID" value="NYD74461.1"/>
    <property type="molecule type" value="Genomic_DNA"/>
</dbReference>
<evidence type="ECO:0000313" key="3">
    <source>
        <dbReference type="Proteomes" id="UP000589620"/>
    </source>
</evidence>
<dbReference type="InterPro" id="IPR003494">
    <property type="entry name" value="SHS2_FtsA"/>
</dbReference>
<dbReference type="PANTHER" id="PTHR32432">
    <property type="entry name" value="CELL DIVISION PROTEIN FTSA-RELATED"/>
    <property type="match status" value="1"/>
</dbReference>
<dbReference type="InterPro" id="IPR050696">
    <property type="entry name" value="FtsA/MreB"/>
</dbReference>
<dbReference type="NCBIfam" id="TIGR01175">
    <property type="entry name" value="pilM"/>
    <property type="match status" value="1"/>
</dbReference>
<dbReference type="Gene3D" id="3.30.420.40">
    <property type="match status" value="2"/>
</dbReference>
<dbReference type="Pfam" id="PF11104">
    <property type="entry name" value="PilM_2"/>
    <property type="match status" value="1"/>
</dbReference>
<feature type="domain" description="SHS2" evidence="1">
    <location>
        <begin position="5"/>
        <end position="173"/>
    </location>
</feature>
<dbReference type="RefSeq" id="WP_179456320.1">
    <property type="nucleotide sequence ID" value="NZ_BAAAPX010000001.1"/>
</dbReference>
<dbReference type="InterPro" id="IPR005883">
    <property type="entry name" value="PilM"/>
</dbReference>
<dbReference type="CDD" id="cd24049">
    <property type="entry name" value="ASKHA_NBD_PilM"/>
    <property type="match status" value="1"/>
</dbReference>
<sequence length="349" mass="36655">MATSIVGIDIGTTTIRAVELADPGKPKPTLLRHHAVPIPDGAASRGEVLEPNTIAAGLRQLWQQGGFKSKEVVLGMGNQRVLARDLTVPRMSQTRIRESLPFLVQDMLPVPVADALLDFYPISEGMLETGPVVNGLLIAAVKEAVLGNVKAVQLAGLTPVDVDLLPFALTRAMVTRAGVRGTVALVDIGANTTSVVVATDGVPQFVRIIPAGGAELTQALRSGLDVSVGEAERIKAVTGLARQVNSPEEQQVVEIVYRITGELLNSLRNTISYFVNTRPTTPVESIMLTGGGSQLPGMGEALSEMTRLPVAPGDPFHAVTLSRHLDAAQLRQNRSALSAALGLALGSAA</sequence>
<evidence type="ECO:0000259" key="1">
    <source>
        <dbReference type="SMART" id="SM00842"/>
    </source>
</evidence>
<dbReference type="SMART" id="SM00842">
    <property type="entry name" value="FtsA"/>
    <property type="match status" value="1"/>
</dbReference>
<dbReference type="Gene3D" id="3.30.1490.300">
    <property type="match status" value="1"/>
</dbReference>
<evidence type="ECO:0000313" key="2">
    <source>
        <dbReference type="EMBL" id="NYD74461.1"/>
    </source>
</evidence>
<dbReference type="SUPFAM" id="SSF53067">
    <property type="entry name" value="Actin-like ATPase domain"/>
    <property type="match status" value="2"/>
</dbReference>
<dbReference type="GO" id="GO:0051301">
    <property type="term" value="P:cell division"/>
    <property type="evidence" value="ECO:0007669"/>
    <property type="project" value="InterPro"/>
</dbReference>
<comment type="caution">
    <text evidence="2">The sequence shown here is derived from an EMBL/GenBank/DDBJ whole genome shotgun (WGS) entry which is preliminary data.</text>
</comment>
<dbReference type="PIRSF" id="PIRSF019169">
    <property type="entry name" value="PilM"/>
    <property type="match status" value="1"/>
</dbReference>
<dbReference type="Proteomes" id="UP000589620">
    <property type="component" value="Unassembled WGS sequence"/>
</dbReference>
<proteinExistence type="predicted"/>
<name>A0A852T0P1_9MICO</name>
<dbReference type="AlphaFoldDB" id="A0A852T0P1"/>